<comment type="cofactor">
    <cofactor evidence="1 7">
        <name>heme</name>
        <dbReference type="ChEBI" id="CHEBI:30413"/>
    </cofactor>
</comment>
<sequence length="523" mass="60096">MAVLSSFVSICQQHVWLALVVFLVSAFFFLVIFRLFFHSLAHIPGPKIAATTQWYEFYHDVIRNGRYQSHIEKMHEEYGPIVRISPYELHCNDPAFIDQVYAGSGSGKKRDKTIFYCNGFQFWGSCINTISHDLHRLRRSALNPFFSKASILRLEPTIRSYVDAMCQKIETYVHTKEPCSMTYAFGCMSTDVVMEYCLGWSEHYSSNQTFTPNLIEPLNALQQNFHVMKHFPWLNPVMNALPDSLVARMMPDMAEWLKTDRKISRTVDSVLQNDPEAASKHSAMKRSIFKEILNVNLPPEEKSRTRLLDEAKQLMGAGTETMAWALSVGVYYLLSNRETLSKLSKELLQHMPDPEIIPSWSMLENLPYLISVLHEALRFSCGVSTRLQRVPHEPLYYSGTFKGKQVELTIPARSAIGMSNFMVHNNPDIFPEPTTFRPERWLDDQGKRHRALDGYLLAFSKGSRGCIGINLAWAELHIALATFVRRFGDRVELFETGPAEVEWKYDLFEPGRDSYKGVRVLVH</sequence>
<evidence type="ECO:0000313" key="11">
    <source>
        <dbReference type="Proteomes" id="UP000800200"/>
    </source>
</evidence>
<dbReference type="SUPFAM" id="SSF48264">
    <property type="entry name" value="Cytochrome P450"/>
    <property type="match status" value="1"/>
</dbReference>
<dbReference type="Gene3D" id="1.10.630.10">
    <property type="entry name" value="Cytochrome P450"/>
    <property type="match status" value="1"/>
</dbReference>
<dbReference type="InterPro" id="IPR001128">
    <property type="entry name" value="Cyt_P450"/>
</dbReference>
<gene>
    <name evidence="10" type="ORF">K469DRAFT_777311</name>
</gene>
<evidence type="ECO:0000256" key="2">
    <source>
        <dbReference type="ARBA" id="ARBA00010617"/>
    </source>
</evidence>
<keyword evidence="9" id="KW-1133">Transmembrane helix</keyword>
<dbReference type="GO" id="GO:0005506">
    <property type="term" value="F:iron ion binding"/>
    <property type="evidence" value="ECO:0007669"/>
    <property type="project" value="InterPro"/>
</dbReference>
<dbReference type="AlphaFoldDB" id="A0A6A6E7F6"/>
<keyword evidence="6 8" id="KW-0503">Monooxygenase</keyword>
<dbReference type="InterPro" id="IPR036396">
    <property type="entry name" value="Cyt_P450_sf"/>
</dbReference>
<dbReference type="PRINTS" id="PR00463">
    <property type="entry name" value="EP450I"/>
</dbReference>
<evidence type="ECO:0000256" key="8">
    <source>
        <dbReference type="RuleBase" id="RU000461"/>
    </source>
</evidence>
<proteinExistence type="inferred from homology"/>
<dbReference type="InterPro" id="IPR017972">
    <property type="entry name" value="Cyt_P450_CS"/>
</dbReference>
<keyword evidence="9" id="KW-0472">Membrane</keyword>
<keyword evidence="5 7" id="KW-0408">Iron</keyword>
<dbReference type="GO" id="GO:0016705">
    <property type="term" value="F:oxidoreductase activity, acting on paired donors, with incorporation or reduction of molecular oxygen"/>
    <property type="evidence" value="ECO:0007669"/>
    <property type="project" value="InterPro"/>
</dbReference>
<keyword evidence="9" id="KW-0812">Transmembrane</keyword>
<feature type="transmembrane region" description="Helical" evidence="9">
    <location>
        <begin position="15"/>
        <end position="37"/>
    </location>
</feature>
<keyword evidence="11" id="KW-1185">Reference proteome</keyword>
<dbReference type="Proteomes" id="UP000800200">
    <property type="component" value="Unassembled WGS sequence"/>
</dbReference>
<name>A0A6A6E7F6_9PEZI</name>
<organism evidence="10 11">
    <name type="scientific">Zopfia rhizophila CBS 207.26</name>
    <dbReference type="NCBI Taxonomy" id="1314779"/>
    <lineage>
        <taxon>Eukaryota</taxon>
        <taxon>Fungi</taxon>
        <taxon>Dikarya</taxon>
        <taxon>Ascomycota</taxon>
        <taxon>Pezizomycotina</taxon>
        <taxon>Dothideomycetes</taxon>
        <taxon>Dothideomycetes incertae sedis</taxon>
        <taxon>Zopfiaceae</taxon>
        <taxon>Zopfia</taxon>
    </lineage>
</organism>
<dbReference type="Pfam" id="PF00067">
    <property type="entry name" value="p450"/>
    <property type="match status" value="1"/>
</dbReference>
<evidence type="ECO:0000256" key="7">
    <source>
        <dbReference type="PIRSR" id="PIRSR602401-1"/>
    </source>
</evidence>
<dbReference type="CDD" id="cd11062">
    <property type="entry name" value="CYP58-like"/>
    <property type="match status" value="1"/>
</dbReference>
<dbReference type="GO" id="GO:0004497">
    <property type="term" value="F:monooxygenase activity"/>
    <property type="evidence" value="ECO:0007669"/>
    <property type="project" value="UniProtKB-KW"/>
</dbReference>
<dbReference type="PANTHER" id="PTHR24305">
    <property type="entry name" value="CYTOCHROME P450"/>
    <property type="match status" value="1"/>
</dbReference>
<feature type="binding site" description="axial binding residue" evidence="7">
    <location>
        <position position="466"/>
    </location>
    <ligand>
        <name>heme</name>
        <dbReference type="ChEBI" id="CHEBI:30413"/>
    </ligand>
    <ligandPart>
        <name>Fe</name>
        <dbReference type="ChEBI" id="CHEBI:18248"/>
    </ligandPart>
</feature>
<dbReference type="GO" id="GO:0020037">
    <property type="term" value="F:heme binding"/>
    <property type="evidence" value="ECO:0007669"/>
    <property type="project" value="InterPro"/>
</dbReference>
<keyword evidence="7 8" id="KW-0349">Heme</keyword>
<evidence type="ECO:0000256" key="1">
    <source>
        <dbReference type="ARBA" id="ARBA00001971"/>
    </source>
</evidence>
<dbReference type="PROSITE" id="PS00086">
    <property type="entry name" value="CYTOCHROME_P450"/>
    <property type="match status" value="1"/>
</dbReference>
<keyword evidence="3 7" id="KW-0479">Metal-binding</keyword>
<dbReference type="PANTHER" id="PTHR24305:SF157">
    <property type="entry name" value="N-ACETYLTRYPTOPHAN 6-HYDROXYLASE IVOC-RELATED"/>
    <property type="match status" value="1"/>
</dbReference>
<keyword evidence="4 8" id="KW-0560">Oxidoreductase</keyword>
<evidence type="ECO:0000256" key="3">
    <source>
        <dbReference type="ARBA" id="ARBA00022723"/>
    </source>
</evidence>
<evidence type="ECO:0000256" key="5">
    <source>
        <dbReference type="ARBA" id="ARBA00023004"/>
    </source>
</evidence>
<dbReference type="InterPro" id="IPR050121">
    <property type="entry name" value="Cytochrome_P450_monoxygenase"/>
</dbReference>
<reference evidence="10" key="1">
    <citation type="journal article" date="2020" name="Stud. Mycol.">
        <title>101 Dothideomycetes genomes: a test case for predicting lifestyles and emergence of pathogens.</title>
        <authorList>
            <person name="Haridas S."/>
            <person name="Albert R."/>
            <person name="Binder M."/>
            <person name="Bloem J."/>
            <person name="Labutti K."/>
            <person name="Salamov A."/>
            <person name="Andreopoulos B."/>
            <person name="Baker S."/>
            <person name="Barry K."/>
            <person name="Bills G."/>
            <person name="Bluhm B."/>
            <person name="Cannon C."/>
            <person name="Castanera R."/>
            <person name="Culley D."/>
            <person name="Daum C."/>
            <person name="Ezra D."/>
            <person name="Gonzalez J."/>
            <person name="Henrissat B."/>
            <person name="Kuo A."/>
            <person name="Liang C."/>
            <person name="Lipzen A."/>
            <person name="Lutzoni F."/>
            <person name="Magnuson J."/>
            <person name="Mondo S."/>
            <person name="Nolan M."/>
            <person name="Ohm R."/>
            <person name="Pangilinan J."/>
            <person name="Park H.-J."/>
            <person name="Ramirez L."/>
            <person name="Alfaro M."/>
            <person name="Sun H."/>
            <person name="Tritt A."/>
            <person name="Yoshinaga Y."/>
            <person name="Zwiers L.-H."/>
            <person name="Turgeon B."/>
            <person name="Goodwin S."/>
            <person name="Spatafora J."/>
            <person name="Crous P."/>
            <person name="Grigoriev I."/>
        </authorList>
    </citation>
    <scope>NUCLEOTIDE SEQUENCE</scope>
    <source>
        <strain evidence="10">CBS 207.26</strain>
    </source>
</reference>
<dbReference type="InterPro" id="IPR002401">
    <property type="entry name" value="Cyt_P450_E_grp-I"/>
</dbReference>
<protein>
    <submittedName>
        <fullName evidence="10">Cytochrome P450</fullName>
    </submittedName>
</protein>
<comment type="similarity">
    <text evidence="2 8">Belongs to the cytochrome P450 family.</text>
</comment>
<dbReference type="OrthoDB" id="3945418at2759"/>
<accession>A0A6A6E7F6</accession>
<evidence type="ECO:0000256" key="9">
    <source>
        <dbReference type="SAM" id="Phobius"/>
    </source>
</evidence>
<evidence type="ECO:0000313" key="10">
    <source>
        <dbReference type="EMBL" id="KAF2186100.1"/>
    </source>
</evidence>
<dbReference type="PRINTS" id="PR00385">
    <property type="entry name" value="P450"/>
</dbReference>
<evidence type="ECO:0000256" key="4">
    <source>
        <dbReference type="ARBA" id="ARBA00023002"/>
    </source>
</evidence>
<dbReference type="EMBL" id="ML994631">
    <property type="protein sequence ID" value="KAF2186100.1"/>
    <property type="molecule type" value="Genomic_DNA"/>
</dbReference>
<evidence type="ECO:0000256" key="6">
    <source>
        <dbReference type="ARBA" id="ARBA00023033"/>
    </source>
</evidence>